<keyword evidence="2" id="KW-1185">Reference proteome</keyword>
<protein>
    <submittedName>
        <fullName evidence="1">Uncharacterized protein</fullName>
    </submittedName>
</protein>
<evidence type="ECO:0000313" key="2">
    <source>
        <dbReference type="Proteomes" id="UP001196413"/>
    </source>
</evidence>
<proteinExistence type="predicted"/>
<dbReference type="AlphaFoldDB" id="A0AAD5N690"/>
<evidence type="ECO:0000313" key="1">
    <source>
        <dbReference type="EMBL" id="KAJ1361054.1"/>
    </source>
</evidence>
<sequence>MKPHCIIVGGTLTALCDVETAQKNMKCDLSTTKNFASIANNYKSVSGTLTIQPHADGRLSAEF</sequence>
<accession>A0AAD5N690</accession>
<dbReference type="Proteomes" id="UP001196413">
    <property type="component" value="Unassembled WGS sequence"/>
</dbReference>
<comment type="caution">
    <text evidence="1">The sequence shown here is derived from an EMBL/GenBank/DDBJ whole genome shotgun (WGS) entry which is preliminary data.</text>
</comment>
<name>A0AAD5N690_PARTN</name>
<gene>
    <name evidence="1" type="ORF">KIN20_020223</name>
</gene>
<dbReference type="EMBL" id="JAHQIW010004100">
    <property type="protein sequence ID" value="KAJ1361054.1"/>
    <property type="molecule type" value="Genomic_DNA"/>
</dbReference>
<reference evidence="1" key="1">
    <citation type="submission" date="2021-06" db="EMBL/GenBank/DDBJ databases">
        <title>Parelaphostrongylus tenuis whole genome reference sequence.</title>
        <authorList>
            <person name="Garwood T.J."/>
            <person name="Larsen P.A."/>
            <person name="Fountain-Jones N.M."/>
            <person name="Garbe J.R."/>
            <person name="Macchietto M.G."/>
            <person name="Kania S.A."/>
            <person name="Gerhold R.W."/>
            <person name="Richards J.E."/>
            <person name="Wolf T.M."/>
        </authorList>
    </citation>
    <scope>NUCLEOTIDE SEQUENCE</scope>
    <source>
        <strain evidence="1">MNPRO001-30</strain>
        <tissue evidence="1">Meninges</tissue>
    </source>
</reference>
<organism evidence="1 2">
    <name type="scientific">Parelaphostrongylus tenuis</name>
    <name type="common">Meningeal worm</name>
    <dbReference type="NCBI Taxonomy" id="148309"/>
    <lineage>
        <taxon>Eukaryota</taxon>
        <taxon>Metazoa</taxon>
        <taxon>Ecdysozoa</taxon>
        <taxon>Nematoda</taxon>
        <taxon>Chromadorea</taxon>
        <taxon>Rhabditida</taxon>
        <taxon>Rhabditina</taxon>
        <taxon>Rhabditomorpha</taxon>
        <taxon>Strongyloidea</taxon>
        <taxon>Metastrongylidae</taxon>
        <taxon>Parelaphostrongylus</taxon>
    </lineage>
</organism>